<organism evidence="1 2">
    <name type="scientific">Candidatus Methylopumilus turicensis</name>
    <dbReference type="NCBI Taxonomy" id="1581680"/>
    <lineage>
        <taxon>Bacteria</taxon>
        <taxon>Pseudomonadati</taxon>
        <taxon>Pseudomonadota</taxon>
        <taxon>Betaproteobacteria</taxon>
        <taxon>Nitrosomonadales</taxon>
        <taxon>Methylophilaceae</taxon>
        <taxon>Candidatus Methylopumilus</taxon>
    </lineage>
</organism>
<dbReference type="OrthoDB" id="9132307at2"/>
<dbReference type="HOGENOM" id="CLU_1729234_0_0_4"/>
<proteinExistence type="predicted"/>
<accession>A0A0B7IZB5</accession>
<dbReference type="AlphaFoldDB" id="A0A0B7IZB5"/>
<keyword evidence="2" id="KW-1185">Reference proteome</keyword>
<name>A0A0B7IZB5_9PROT</name>
<dbReference type="Proteomes" id="UP000056322">
    <property type="component" value="Chromosome 1"/>
</dbReference>
<reference evidence="2" key="1">
    <citation type="submission" date="2014-12" db="EMBL/GenBank/DDBJ databases">
        <authorList>
            <person name="Salcher M.M."/>
        </authorList>
    </citation>
    <scope>NUCLEOTIDE SEQUENCE [LARGE SCALE GENOMIC DNA]</scope>
    <source>
        <strain evidence="2">MMS-10A-171</strain>
    </source>
</reference>
<sequence>MKEREIAVRGFMNEKFGSTYGKGLFHRAIYNGSVEVRDPYSKYLIDLFEYDRWEINARGDEQLAWTKKLARAQINQAPEALASWIQHYDPITKTKRQVNGVCIYLPMSQELYITVDDPDGGISEEWTLQAKHCLKTGPNKPIFIATNFDLI</sequence>
<protein>
    <submittedName>
        <fullName evidence="1">Uncharacterized protein</fullName>
    </submittedName>
</protein>
<gene>
    <name evidence="1" type="ORF">BN1209_1422</name>
</gene>
<evidence type="ECO:0000313" key="1">
    <source>
        <dbReference type="EMBL" id="CEN56460.1"/>
    </source>
</evidence>
<evidence type="ECO:0000313" key="2">
    <source>
        <dbReference type="Proteomes" id="UP000056322"/>
    </source>
</evidence>
<dbReference type="EMBL" id="LN794158">
    <property type="protein sequence ID" value="CEN56460.1"/>
    <property type="molecule type" value="Genomic_DNA"/>
</dbReference>
<dbReference type="KEGG" id="mbac:BN1209_1422"/>